<proteinExistence type="predicted"/>
<comment type="caution">
    <text evidence="1">The sequence shown here is derived from an EMBL/GenBank/DDBJ whole genome shotgun (WGS) entry which is preliminary data.</text>
</comment>
<dbReference type="EMBL" id="QXFI01000036">
    <property type="protein sequence ID" value="RIV42221.1"/>
    <property type="molecule type" value="Genomic_DNA"/>
</dbReference>
<gene>
    <name evidence="1" type="ORF">D2V05_19235</name>
</gene>
<evidence type="ECO:0000313" key="1">
    <source>
        <dbReference type="EMBL" id="RIV42221.1"/>
    </source>
</evidence>
<protein>
    <submittedName>
        <fullName evidence="1">Uncharacterized protein</fullName>
    </submittedName>
</protein>
<reference evidence="1 2" key="1">
    <citation type="submission" date="2018-08" db="EMBL/GenBank/DDBJ databases">
        <title>Proposal of Muricauda 72 sp.nov. and Muricauda NH166 sp.nov., isolated from seawater.</title>
        <authorList>
            <person name="Cheng H."/>
            <person name="Wu Y.-H."/>
            <person name="Guo L.-L."/>
            <person name="Xu X.-W."/>
        </authorList>
    </citation>
    <scope>NUCLEOTIDE SEQUENCE [LARGE SCALE GENOMIC DNA]</scope>
    <source>
        <strain evidence="1 2">72</strain>
    </source>
</reference>
<sequence length="74" mass="8696">MNEVLRCAMGVFEVEPPWLQRFTDQIYVSHKFDLLYLERSYGNGSFCFSFLLNPIDLIHGNCSHLLRKRESSLL</sequence>
<organism evidence="1 2">
    <name type="scientific">Flagellimonas pelagia</name>
    <dbReference type="NCBI Taxonomy" id="2306998"/>
    <lineage>
        <taxon>Bacteria</taxon>
        <taxon>Pseudomonadati</taxon>
        <taxon>Bacteroidota</taxon>
        <taxon>Flavobacteriia</taxon>
        <taxon>Flavobacteriales</taxon>
        <taxon>Flavobacteriaceae</taxon>
        <taxon>Flagellimonas</taxon>
    </lineage>
</organism>
<name>A0A3A1NGY0_9FLAO</name>
<dbReference type="AlphaFoldDB" id="A0A3A1NGY0"/>
<dbReference type="Proteomes" id="UP000266691">
    <property type="component" value="Unassembled WGS sequence"/>
</dbReference>
<accession>A0A3A1NGY0</accession>
<evidence type="ECO:0000313" key="2">
    <source>
        <dbReference type="Proteomes" id="UP000266691"/>
    </source>
</evidence>